<proteinExistence type="predicted"/>
<accession>A0A8T3BM91</accession>
<dbReference type="EMBL" id="JAGYWB010000007">
    <property type="protein sequence ID" value="KAI0516331.1"/>
    <property type="molecule type" value="Genomic_DNA"/>
</dbReference>
<name>A0A8T3BM91_DENNO</name>
<comment type="caution">
    <text evidence="1">The sequence shown here is derived from an EMBL/GenBank/DDBJ whole genome shotgun (WGS) entry which is preliminary data.</text>
</comment>
<dbReference type="AlphaFoldDB" id="A0A8T3BM91"/>
<evidence type="ECO:0000313" key="1">
    <source>
        <dbReference type="EMBL" id="KAI0516331.1"/>
    </source>
</evidence>
<organism evidence="1 2">
    <name type="scientific">Dendrobium nobile</name>
    <name type="common">Orchid</name>
    <dbReference type="NCBI Taxonomy" id="94219"/>
    <lineage>
        <taxon>Eukaryota</taxon>
        <taxon>Viridiplantae</taxon>
        <taxon>Streptophyta</taxon>
        <taxon>Embryophyta</taxon>
        <taxon>Tracheophyta</taxon>
        <taxon>Spermatophyta</taxon>
        <taxon>Magnoliopsida</taxon>
        <taxon>Liliopsida</taxon>
        <taxon>Asparagales</taxon>
        <taxon>Orchidaceae</taxon>
        <taxon>Epidendroideae</taxon>
        <taxon>Malaxideae</taxon>
        <taxon>Dendrobiinae</taxon>
        <taxon>Dendrobium</taxon>
    </lineage>
</organism>
<sequence length="211" mass="23699">MGENSISSGSVSTSLEVKTIPSIISPNRFDILQENEEVNKPTDSLSCEEKTDAAFTASDEKFFGCSALELAFMIEVFELLYISGIKFFNLVNHSGMKFATIEVLSMRTVDLASALAQIIAETPFQLIKLQEDAGEIRGTKHQMWEMKYSNEKNELQVKKLMEENIESATQFLKLNKAFYILPIPFANTIFCSHNQSSDSYNLKPFEPQAPS</sequence>
<gene>
    <name evidence="1" type="ORF">KFK09_009003</name>
</gene>
<dbReference type="Proteomes" id="UP000829196">
    <property type="component" value="Unassembled WGS sequence"/>
</dbReference>
<evidence type="ECO:0000313" key="2">
    <source>
        <dbReference type="Proteomes" id="UP000829196"/>
    </source>
</evidence>
<reference evidence="1" key="1">
    <citation type="journal article" date="2022" name="Front. Genet.">
        <title>Chromosome-Scale Assembly of the Dendrobium nobile Genome Provides Insights Into the Molecular Mechanism of the Biosynthesis of the Medicinal Active Ingredient of Dendrobium.</title>
        <authorList>
            <person name="Xu Q."/>
            <person name="Niu S.-C."/>
            <person name="Li K.-L."/>
            <person name="Zheng P.-J."/>
            <person name="Zhang X.-J."/>
            <person name="Jia Y."/>
            <person name="Liu Y."/>
            <person name="Niu Y.-X."/>
            <person name="Yu L.-H."/>
            <person name="Chen D.-F."/>
            <person name="Zhang G.-Q."/>
        </authorList>
    </citation>
    <scope>NUCLEOTIDE SEQUENCE</scope>
    <source>
        <tissue evidence="1">Leaf</tissue>
    </source>
</reference>
<protein>
    <submittedName>
        <fullName evidence="1">Uncharacterized protein</fullName>
    </submittedName>
</protein>
<dbReference type="OrthoDB" id="751574at2759"/>
<keyword evidence="2" id="KW-1185">Reference proteome</keyword>